<dbReference type="Proteomes" id="UP001595075">
    <property type="component" value="Unassembled WGS sequence"/>
</dbReference>
<name>A0ABR4CXB5_9HELO</name>
<comment type="caution">
    <text evidence="2">The sequence shown here is derived from an EMBL/GenBank/DDBJ whole genome shotgun (WGS) entry which is preliminary data.</text>
</comment>
<dbReference type="EMBL" id="JAZHXI010000002">
    <property type="protein sequence ID" value="KAL2074525.1"/>
    <property type="molecule type" value="Genomic_DNA"/>
</dbReference>
<evidence type="ECO:0000256" key="1">
    <source>
        <dbReference type="SAM" id="MobiDB-lite"/>
    </source>
</evidence>
<feature type="compositionally biased region" description="Polar residues" evidence="1">
    <location>
        <begin position="1"/>
        <end position="10"/>
    </location>
</feature>
<evidence type="ECO:0000313" key="2">
    <source>
        <dbReference type="EMBL" id="KAL2074525.1"/>
    </source>
</evidence>
<reference evidence="2 3" key="1">
    <citation type="journal article" date="2024" name="Commun. Biol.">
        <title>Comparative genomic analysis of thermophilic fungi reveals convergent evolutionary adaptations and gene losses.</title>
        <authorList>
            <person name="Steindorff A.S."/>
            <person name="Aguilar-Pontes M.V."/>
            <person name="Robinson A.J."/>
            <person name="Andreopoulos B."/>
            <person name="LaButti K."/>
            <person name="Kuo A."/>
            <person name="Mondo S."/>
            <person name="Riley R."/>
            <person name="Otillar R."/>
            <person name="Haridas S."/>
            <person name="Lipzen A."/>
            <person name="Grimwood J."/>
            <person name="Schmutz J."/>
            <person name="Clum A."/>
            <person name="Reid I.D."/>
            <person name="Moisan M.C."/>
            <person name="Butler G."/>
            <person name="Nguyen T.T.M."/>
            <person name="Dewar K."/>
            <person name="Conant G."/>
            <person name="Drula E."/>
            <person name="Henrissat B."/>
            <person name="Hansel C."/>
            <person name="Singer S."/>
            <person name="Hutchinson M.I."/>
            <person name="de Vries R.P."/>
            <person name="Natvig D.O."/>
            <person name="Powell A.J."/>
            <person name="Tsang A."/>
            <person name="Grigoriev I.V."/>
        </authorList>
    </citation>
    <scope>NUCLEOTIDE SEQUENCE [LARGE SCALE GENOMIC DNA]</scope>
    <source>
        <strain evidence="2 3">CBS 494.80</strain>
    </source>
</reference>
<organism evidence="2 3">
    <name type="scientific">Oculimacula yallundae</name>
    <dbReference type="NCBI Taxonomy" id="86028"/>
    <lineage>
        <taxon>Eukaryota</taxon>
        <taxon>Fungi</taxon>
        <taxon>Dikarya</taxon>
        <taxon>Ascomycota</taxon>
        <taxon>Pezizomycotina</taxon>
        <taxon>Leotiomycetes</taxon>
        <taxon>Helotiales</taxon>
        <taxon>Ploettnerulaceae</taxon>
        <taxon>Oculimacula</taxon>
    </lineage>
</organism>
<evidence type="ECO:0008006" key="4">
    <source>
        <dbReference type="Google" id="ProtNLM"/>
    </source>
</evidence>
<accession>A0ABR4CXB5</accession>
<gene>
    <name evidence="2" type="ORF">VTL71DRAFT_8303</name>
</gene>
<protein>
    <recommendedName>
        <fullName evidence="4">Dehydrin</fullName>
    </recommendedName>
</protein>
<sequence length="127" mass="13318">MAESLKTTTAIADDSIGHTHKTGHNVSPTAPGTTDHEHEKKGLLGKIKDKISPSSDHHGGSQPTVGGDGTHIGRDEAVKNAFGGTAVNEGTMHRGPAAVKLGALNDGFWRFFFLGLQLYGYPGTNDV</sequence>
<keyword evidence="3" id="KW-1185">Reference proteome</keyword>
<evidence type="ECO:0000313" key="3">
    <source>
        <dbReference type="Proteomes" id="UP001595075"/>
    </source>
</evidence>
<feature type="compositionally biased region" description="Basic and acidic residues" evidence="1">
    <location>
        <begin position="34"/>
        <end position="59"/>
    </location>
</feature>
<proteinExistence type="predicted"/>
<feature type="region of interest" description="Disordered" evidence="1">
    <location>
        <begin position="1"/>
        <end position="76"/>
    </location>
</feature>